<organism evidence="1 2">
    <name type="scientific">Microbacterium mangrovi</name>
    <dbReference type="NCBI Taxonomy" id="1348253"/>
    <lineage>
        <taxon>Bacteria</taxon>
        <taxon>Bacillati</taxon>
        <taxon>Actinomycetota</taxon>
        <taxon>Actinomycetes</taxon>
        <taxon>Micrococcales</taxon>
        <taxon>Microbacteriaceae</taxon>
        <taxon>Microbacterium</taxon>
    </lineage>
</organism>
<comment type="caution">
    <text evidence="1">The sequence shown here is derived from an EMBL/GenBank/DDBJ whole genome shotgun (WGS) entry which is preliminary data.</text>
</comment>
<evidence type="ECO:0000313" key="1">
    <source>
        <dbReference type="EMBL" id="KHK96904.1"/>
    </source>
</evidence>
<dbReference type="InterPro" id="IPR027417">
    <property type="entry name" value="P-loop_NTPase"/>
</dbReference>
<dbReference type="AlphaFoldDB" id="A0A0B2A560"/>
<protein>
    <submittedName>
        <fullName evidence="1">ATPase AAA</fullName>
    </submittedName>
</protein>
<accession>A0A0B2A560</accession>
<gene>
    <name evidence="1" type="ORF">LK09_13775</name>
</gene>
<dbReference type="OrthoDB" id="3199600at2"/>
<reference evidence="1 2" key="1">
    <citation type="submission" date="2014-11" db="EMBL/GenBank/DDBJ databases">
        <title>Genome sequence of Microbacterium mangrovi MUSC 115(T).</title>
        <authorList>
            <person name="Lee L.-H."/>
        </authorList>
    </citation>
    <scope>NUCLEOTIDE SEQUENCE [LARGE SCALE GENOMIC DNA]</scope>
    <source>
        <strain evidence="1 2">MUSC 115</strain>
    </source>
</reference>
<keyword evidence="2" id="KW-1185">Reference proteome</keyword>
<dbReference type="Proteomes" id="UP000031030">
    <property type="component" value="Unassembled WGS sequence"/>
</dbReference>
<sequence length="193" mass="21638">MPGVLGYADPLPHRPRRILVAGVSGSGKTTLAARIAAIADAPHTEIDGLHHGPHWTPRPEFRDDVTALVQLPSWTTEWQYTAVRPLLSRHADLLVWLDLPFAVVVLPRVVTRTLRRRLRREVLWNGNVEPPLRTFFTDPGHIVRWAIGTRRAYAPLLTELADARPDLPIVRLRTPRHVEAWLSGPLSRAVDGG</sequence>
<name>A0A0B2A560_9MICO</name>
<dbReference type="PANTHER" id="PTHR37816">
    <property type="entry name" value="YALI0E33011P"/>
    <property type="match status" value="1"/>
</dbReference>
<evidence type="ECO:0000313" key="2">
    <source>
        <dbReference type="Proteomes" id="UP000031030"/>
    </source>
</evidence>
<dbReference type="SUPFAM" id="SSF52540">
    <property type="entry name" value="P-loop containing nucleoside triphosphate hydrolases"/>
    <property type="match status" value="1"/>
</dbReference>
<dbReference type="Gene3D" id="3.40.50.300">
    <property type="entry name" value="P-loop containing nucleotide triphosphate hydrolases"/>
    <property type="match status" value="1"/>
</dbReference>
<dbReference type="STRING" id="1348253.LK09_13775"/>
<dbReference type="EMBL" id="JTDK01000012">
    <property type="protein sequence ID" value="KHK96904.1"/>
    <property type="molecule type" value="Genomic_DNA"/>
</dbReference>
<dbReference type="InterPro" id="IPR052922">
    <property type="entry name" value="Cytidylate_Kinase-2"/>
</dbReference>
<dbReference type="PANTHER" id="PTHR37816:SF1">
    <property type="entry name" value="TOXIN"/>
    <property type="match status" value="1"/>
</dbReference>
<proteinExistence type="predicted"/>